<name>A0A5F8AV05_MACMU</name>
<protein>
    <submittedName>
        <fullName evidence="1">Uncharacterized protein</fullName>
    </submittedName>
</protein>
<evidence type="ECO:0000313" key="1">
    <source>
        <dbReference type="Ensembl" id="ENSMMUP00000080846.1"/>
    </source>
</evidence>
<dbReference type="GeneTree" id="ENSGT01120000271815"/>
<keyword evidence="2" id="KW-1185">Reference proteome</keyword>
<reference evidence="1" key="3">
    <citation type="submission" date="2025-08" db="UniProtKB">
        <authorList>
            <consortium name="Ensembl"/>
        </authorList>
    </citation>
    <scope>IDENTIFICATION</scope>
    <source>
        <strain evidence="1">17573</strain>
    </source>
</reference>
<dbReference type="InParanoid" id="A0A5F8AV05"/>
<evidence type="ECO:0000313" key="2">
    <source>
        <dbReference type="Proteomes" id="UP000006718"/>
    </source>
</evidence>
<accession>A0A5F8AV05</accession>
<organism evidence="1 2">
    <name type="scientific">Macaca mulatta</name>
    <name type="common">Rhesus macaque</name>
    <dbReference type="NCBI Taxonomy" id="9544"/>
    <lineage>
        <taxon>Eukaryota</taxon>
        <taxon>Metazoa</taxon>
        <taxon>Chordata</taxon>
        <taxon>Craniata</taxon>
        <taxon>Vertebrata</taxon>
        <taxon>Euteleostomi</taxon>
        <taxon>Mammalia</taxon>
        <taxon>Eutheria</taxon>
        <taxon>Euarchontoglires</taxon>
        <taxon>Primates</taxon>
        <taxon>Haplorrhini</taxon>
        <taxon>Catarrhini</taxon>
        <taxon>Cercopithecidae</taxon>
        <taxon>Cercopithecinae</taxon>
        <taxon>Macaca</taxon>
    </lineage>
</organism>
<reference evidence="1" key="4">
    <citation type="submission" date="2025-09" db="UniProtKB">
        <authorList>
            <consortium name="Ensembl"/>
        </authorList>
    </citation>
    <scope>IDENTIFICATION</scope>
    <source>
        <strain evidence="1">17573</strain>
    </source>
</reference>
<dbReference type="PRINTS" id="PR02045">
    <property type="entry name" value="F138DOMAIN"/>
</dbReference>
<sequence length="132" mass="14432">MLPRLVSNSWVQKLYLCIYLFLLLLFLRQSLALLPRVEYSGMISAHCKLFLLGSSNSPASGSRVAGITGAHDQAWLIFAFLVDTGFYHIAQADLKLLTSSDPTASTSRSAGITGLSHRPWPLLAFIPLVINA</sequence>
<proteinExistence type="predicted"/>
<dbReference type="Ensembl" id="ENSMMUT00000097626.1">
    <property type="protein sequence ID" value="ENSMMUP00000080846.1"/>
    <property type="gene ID" value="ENSMMUG00000059257.1"/>
</dbReference>
<dbReference type="AlphaFoldDB" id="A0A5F8AV05"/>
<reference evidence="1" key="2">
    <citation type="submission" date="2019-01" db="EMBL/GenBank/DDBJ databases">
        <authorList>
            <person name="Graves T."/>
            <person name="Eichler E.E."/>
            <person name="Wilson R.K."/>
        </authorList>
    </citation>
    <scope>NUCLEOTIDE SEQUENCE [LARGE SCALE GENOMIC DNA]</scope>
    <source>
        <strain evidence="1">17573</strain>
    </source>
</reference>
<dbReference type="VEuPathDB" id="HostDB:ENSMMUG00000059257"/>
<reference evidence="2" key="1">
    <citation type="journal article" date="2007" name="Science">
        <title>Evolutionary and biomedical insights from the rhesus macaque genome.</title>
        <authorList>
            <person name="Gibbs R.A."/>
            <person name="Rogers J."/>
            <person name="Katze M.G."/>
            <person name="Bumgarner R."/>
            <person name="Weinstock G.M."/>
            <person name="Mardis E.R."/>
            <person name="Remington K.A."/>
            <person name="Strausberg R.L."/>
            <person name="Venter J.C."/>
            <person name="Wilson R.K."/>
            <person name="Batzer M.A."/>
            <person name="Bustamante C.D."/>
            <person name="Eichler E.E."/>
            <person name="Hahn M.W."/>
            <person name="Hardison R.C."/>
            <person name="Makova K.D."/>
            <person name="Miller W."/>
            <person name="Milosavljevic A."/>
            <person name="Palermo R.E."/>
            <person name="Siepel A."/>
            <person name="Sikela J.M."/>
            <person name="Attaway T."/>
            <person name="Bell S."/>
            <person name="Bernard K.E."/>
            <person name="Buhay C.J."/>
            <person name="Chandrabose M.N."/>
            <person name="Dao M."/>
            <person name="Davis C."/>
            <person name="Delehaunty K.D."/>
            <person name="Ding Y."/>
            <person name="Dinh H.H."/>
            <person name="Dugan-Rocha S."/>
            <person name="Fulton L.A."/>
            <person name="Gabisi R.A."/>
            <person name="Garner T.T."/>
            <person name="Godfrey J."/>
            <person name="Hawes A.C."/>
            <person name="Hernandez J."/>
            <person name="Hines S."/>
            <person name="Holder M."/>
            <person name="Hume J."/>
            <person name="Jhangiani S.N."/>
            <person name="Joshi V."/>
            <person name="Khan Z.M."/>
            <person name="Kirkness E.F."/>
            <person name="Cree A."/>
            <person name="Fowler R.G."/>
            <person name="Lee S."/>
            <person name="Lewis L.R."/>
            <person name="Li Z."/>
            <person name="Liu Y.-S."/>
            <person name="Moore S.M."/>
            <person name="Muzny D."/>
            <person name="Nazareth L.V."/>
            <person name="Ngo D.N."/>
            <person name="Okwuonu G.O."/>
            <person name="Pai G."/>
            <person name="Parker D."/>
            <person name="Paul H.A."/>
            <person name="Pfannkoch C."/>
            <person name="Pohl C.S."/>
            <person name="Rogers Y.-H.C."/>
            <person name="Ruiz S.J."/>
            <person name="Sabo A."/>
            <person name="Santibanez J."/>
            <person name="Schneider B.W."/>
            <person name="Smith S.M."/>
            <person name="Sodergren E."/>
            <person name="Svatek A.F."/>
            <person name="Utterback T.R."/>
            <person name="Vattathil S."/>
            <person name="Warren W."/>
            <person name="White C.S."/>
            <person name="Chinwalla A.T."/>
            <person name="Feng Y."/>
            <person name="Halpern A.L."/>
            <person name="Hillier L.W."/>
            <person name="Huang X."/>
            <person name="Minx P."/>
            <person name="Nelson J.O."/>
            <person name="Pepin K.H."/>
            <person name="Qin X."/>
            <person name="Sutton G.G."/>
            <person name="Venter E."/>
            <person name="Walenz B.P."/>
            <person name="Wallis J.W."/>
            <person name="Worley K.C."/>
            <person name="Yang S.-P."/>
            <person name="Jones S.M."/>
            <person name="Marra M.A."/>
            <person name="Rocchi M."/>
            <person name="Schein J.E."/>
            <person name="Baertsch R."/>
            <person name="Clarke L."/>
            <person name="Csuros M."/>
            <person name="Glasscock J."/>
            <person name="Harris R.A."/>
            <person name="Havlak P."/>
            <person name="Jackson A.R."/>
            <person name="Jiang H."/>
            <person name="Liu Y."/>
            <person name="Messina D.N."/>
            <person name="Shen Y."/>
            <person name="Song H.X.-Z."/>
            <person name="Wylie T."/>
            <person name="Zhang L."/>
            <person name="Birney E."/>
            <person name="Han K."/>
            <person name="Konkel M.K."/>
            <person name="Lee J."/>
            <person name="Smit A.F.A."/>
            <person name="Ullmer B."/>
            <person name="Wang H."/>
            <person name="Xing J."/>
            <person name="Burhans R."/>
            <person name="Cheng Z."/>
            <person name="Karro J.E."/>
            <person name="Ma J."/>
            <person name="Raney B."/>
            <person name="She X."/>
            <person name="Cox M.J."/>
            <person name="Demuth J.P."/>
            <person name="Dumas L.J."/>
            <person name="Han S.-G."/>
            <person name="Hopkins J."/>
            <person name="Karimpour-Fard A."/>
            <person name="Kim Y.H."/>
            <person name="Pollack J.R."/>
            <person name="Vinar T."/>
            <person name="Addo-Quaye C."/>
            <person name="Degenhardt J."/>
            <person name="Denby A."/>
            <person name="Hubisz M.J."/>
            <person name="Indap A."/>
            <person name="Kosiol C."/>
            <person name="Lahn B.T."/>
            <person name="Lawson H.A."/>
            <person name="Marklein A."/>
            <person name="Nielsen R."/>
            <person name="Vallender E.J."/>
            <person name="Clark A.G."/>
            <person name="Ferguson B."/>
            <person name="Hernandez R.D."/>
            <person name="Hirani K."/>
            <person name="Kehrer-Sawatzki H."/>
            <person name="Kolb J."/>
            <person name="Patil S."/>
            <person name="Pu L.-L."/>
            <person name="Ren Y."/>
            <person name="Smith D.G."/>
            <person name="Wheeler D.A."/>
            <person name="Schenck I."/>
            <person name="Ball E.V."/>
            <person name="Chen R."/>
            <person name="Cooper D.N."/>
            <person name="Giardine B."/>
            <person name="Hsu F."/>
            <person name="Kent W.J."/>
            <person name="Lesk A."/>
            <person name="Nelson D.L."/>
            <person name="O'brien W.E."/>
            <person name="Pruefer K."/>
            <person name="Stenson P.D."/>
            <person name="Wallace J.C."/>
            <person name="Ke H."/>
            <person name="Liu X.-M."/>
            <person name="Wang P."/>
            <person name="Xiang A.P."/>
            <person name="Yang F."/>
            <person name="Barber G.P."/>
            <person name="Haussler D."/>
            <person name="Karolchik D."/>
            <person name="Kern A.D."/>
            <person name="Kuhn R.M."/>
            <person name="Smith K.E."/>
            <person name="Zwieg A.S."/>
        </authorList>
    </citation>
    <scope>NUCLEOTIDE SEQUENCE [LARGE SCALE GENOMIC DNA]</scope>
    <source>
        <strain evidence="2">17573</strain>
    </source>
</reference>
<dbReference type="PANTHER" id="PTHR12138">
    <property type="entry name" value="PRIMATE-EXPANDED PROTEIN FAMILY"/>
    <property type="match status" value="1"/>
</dbReference>
<dbReference type="PANTHER" id="PTHR12138:SF135">
    <property type="entry name" value="SAM DOMAIN-CONTAINING PROTEIN"/>
    <property type="match status" value="1"/>
</dbReference>
<dbReference type="Bgee" id="ENSMMUG00000059257">
    <property type="expression patterns" value="Expressed in cortex of kidney"/>
</dbReference>
<dbReference type="Proteomes" id="UP000006718">
    <property type="component" value="Chromosome 8"/>
</dbReference>